<evidence type="ECO:0000256" key="5">
    <source>
        <dbReference type="ARBA" id="ARBA00023136"/>
    </source>
</evidence>
<evidence type="ECO:0000256" key="2">
    <source>
        <dbReference type="ARBA" id="ARBA00005731"/>
    </source>
</evidence>
<feature type="transmembrane region" description="Helical" evidence="6">
    <location>
        <begin position="215"/>
        <end position="237"/>
    </location>
</feature>
<evidence type="ECO:0000256" key="6">
    <source>
        <dbReference type="SAM" id="Phobius"/>
    </source>
</evidence>
<evidence type="ECO:0000313" key="7">
    <source>
        <dbReference type="EMBL" id="KAK7249839.1"/>
    </source>
</evidence>
<reference evidence="7 8" key="1">
    <citation type="submission" date="2024-03" db="EMBL/GenBank/DDBJ databases">
        <title>Aureococcus anophagefferens CCMP1851 and Kratosvirus quantuckense: Draft genome of a second virus-susceptible host strain in the model system.</title>
        <authorList>
            <person name="Chase E."/>
            <person name="Truchon A.R."/>
            <person name="Schepens W."/>
            <person name="Wilhelm S.W."/>
        </authorList>
    </citation>
    <scope>NUCLEOTIDE SEQUENCE [LARGE SCALE GENOMIC DNA]</scope>
    <source>
        <strain evidence="7 8">CCMP1851</strain>
    </source>
</reference>
<evidence type="ECO:0000256" key="4">
    <source>
        <dbReference type="ARBA" id="ARBA00022989"/>
    </source>
</evidence>
<dbReference type="EMBL" id="JBBJCI010000039">
    <property type="protein sequence ID" value="KAK7249839.1"/>
    <property type="molecule type" value="Genomic_DNA"/>
</dbReference>
<accession>A0ABR1GA35</accession>
<feature type="transmembrane region" description="Helical" evidence="6">
    <location>
        <begin position="6"/>
        <end position="24"/>
    </location>
</feature>
<keyword evidence="3 6" id="KW-0812">Transmembrane</keyword>
<comment type="subcellular location">
    <subcellularLocation>
        <location evidence="1">Membrane</location>
        <topology evidence="1">Multi-pass membrane protein</topology>
    </subcellularLocation>
</comment>
<organism evidence="7 8">
    <name type="scientific">Aureococcus anophagefferens</name>
    <name type="common">Harmful bloom alga</name>
    <dbReference type="NCBI Taxonomy" id="44056"/>
    <lineage>
        <taxon>Eukaryota</taxon>
        <taxon>Sar</taxon>
        <taxon>Stramenopiles</taxon>
        <taxon>Ochrophyta</taxon>
        <taxon>Pelagophyceae</taxon>
        <taxon>Pelagomonadales</taxon>
        <taxon>Pelagomonadaceae</taxon>
        <taxon>Aureococcus</taxon>
    </lineage>
</organism>
<proteinExistence type="inferred from homology"/>
<dbReference type="PANTHER" id="PTHR16119:SF17">
    <property type="entry name" value="TRANSMEMBRANE PROTEIN 144"/>
    <property type="match status" value="1"/>
</dbReference>
<evidence type="ECO:0000313" key="8">
    <source>
        <dbReference type="Proteomes" id="UP001363151"/>
    </source>
</evidence>
<dbReference type="InterPro" id="IPR012435">
    <property type="entry name" value="TMEM144"/>
</dbReference>
<sequence>MAFSAPVGYVCALGAVVGFGSNFIPVKKYDTGDGMFYQFVMCCAVMCCALVLNLIMSDSSVAFSKDAGLVVALKSPPFVPLAMLGGFIWASATVETKTRADLLREADGSLDETLLVDEAGDAKVVEKPGLFGVGTNARRTAGIAMAVVSGVFYGSNFDPPQYVIERHADDDVRGQVCRGDAPDVRRELVGPAFLSGLIWGLSDICWFVANEALSFSVSFPLVTSGPGFVAAAWGIFVYGEISGAANFRVLGLAFVILVVACALIVVSKN</sequence>
<dbReference type="PANTHER" id="PTHR16119">
    <property type="entry name" value="TRANSMEMBRANE PROTEIN 144"/>
    <property type="match status" value="1"/>
</dbReference>
<name>A0ABR1GA35_AURAN</name>
<feature type="transmembrane region" description="Helical" evidence="6">
    <location>
        <begin position="249"/>
        <end position="267"/>
    </location>
</feature>
<dbReference type="Proteomes" id="UP001363151">
    <property type="component" value="Unassembled WGS sequence"/>
</dbReference>
<evidence type="ECO:0000256" key="1">
    <source>
        <dbReference type="ARBA" id="ARBA00004141"/>
    </source>
</evidence>
<feature type="transmembrane region" description="Helical" evidence="6">
    <location>
        <begin position="188"/>
        <end position="209"/>
    </location>
</feature>
<feature type="transmembrane region" description="Helical" evidence="6">
    <location>
        <begin position="36"/>
        <end position="56"/>
    </location>
</feature>
<comment type="caution">
    <text evidence="7">The sequence shown here is derived from an EMBL/GenBank/DDBJ whole genome shotgun (WGS) entry which is preliminary data.</text>
</comment>
<dbReference type="Pfam" id="PF07857">
    <property type="entry name" value="TMEM144"/>
    <property type="match status" value="2"/>
</dbReference>
<feature type="transmembrane region" description="Helical" evidence="6">
    <location>
        <begin position="76"/>
        <end position="94"/>
    </location>
</feature>
<protein>
    <submittedName>
        <fullName evidence="7">Carbohydrate transmembrane transporter</fullName>
    </submittedName>
</protein>
<dbReference type="InterPro" id="IPR010651">
    <property type="entry name" value="Sugar_transport"/>
</dbReference>
<keyword evidence="5 6" id="KW-0472">Membrane</keyword>
<keyword evidence="4 6" id="KW-1133">Transmembrane helix</keyword>
<keyword evidence="8" id="KW-1185">Reference proteome</keyword>
<comment type="similarity">
    <text evidence="2">Belongs to the TMEM144 family.</text>
</comment>
<gene>
    <name evidence="7" type="ORF">SO694_00005172</name>
</gene>
<evidence type="ECO:0000256" key="3">
    <source>
        <dbReference type="ARBA" id="ARBA00022692"/>
    </source>
</evidence>